<dbReference type="GO" id="GO:0005198">
    <property type="term" value="F:structural molecule activity"/>
    <property type="evidence" value="ECO:0007669"/>
    <property type="project" value="UniProtKB-UniRule"/>
</dbReference>
<dbReference type="KEGG" id="ptrp:DCO17_02985"/>
<dbReference type="Gene3D" id="6.10.280.190">
    <property type="match status" value="1"/>
</dbReference>
<dbReference type="Gene3D" id="1.20.1330.10">
    <property type="entry name" value="f41 fragment of flagellin, N-terminal domain"/>
    <property type="match status" value="2"/>
</dbReference>
<gene>
    <name evidence="6" type="ORF">DCO17_02985</name>
</gene>
<accession>A0A6M9PY74</accession>
<dbReference type="InterPro" id="IPR001492">
    <property type="entry name" value="Flagellin"/>
</dbReference>
<dbReference type="PANTHER" id="PTHR42792">
    <property type="entry name" value="FLAGELLIN"/>
    <property type="match status" value="1"/>
</dbReference>
<protein>
    <recommendedName>
        <fullName evidence="3">Flagellin</fullName>
    </recommendedName>
</protein>
<comment type="function">
    <text evidence="3">Flagellin is the subunit protein which polymerizes to form the filaments of bacterial flagella.</text>
</comment>
<feature type="domain" description="Flagellin N-terminal" evidence="4">
    <location>
        <begin position="5"/>
        <end position="137"/>
    </location>
</feature>
<dbReference type="AlphaFoldDB" id="A0A6M9PY74"/>
<dbReference type="GO" id="GO:0009288">
    <property type="term" value="C:bacterial-type flagellum"/>
    <property type="evidence" value="ECO:0007669"/>
    <property type="project" value="UniProtKB-SubCell"/>
</dbReference>
<evidence type="ECO:0000256" key="3">
    <source>
        <dbReference type="RuleBase" id="RU362073"/>
    </source>
</evidence>
<evidence type="ECO:0000313" key="6">
    <source>
        <dbReference type="EMBL" id="QKM64288.1"/>
    </source>
</evidence>
<dbReference type="InterPro" id="IPR046358">
    <property type="entry name" value="Flagellin_C"/>
</dbReference>
<keyword evidence="3" id="KW-0964">Secreted</keyword>
<dbReference type="RefSeq" id="WP_173955330.1">
    <property type="nucleotide sequence ID" value="NZ_CP028942.1"/>
</dbReference>
<comment type="similarity">
    <text evidence="1 3">Belongs to the bacterial flagellin family.</text>
</comment>
<dbReference type="Proteomes" id="UP000503312">
    <property type="component" value="Chromosome"/>
</dbReference>
<dbReference type="GO" id="GO:0005576">
    <property type="term" value="C:extracellular region"/>
    <property type="evidence" value="ECO:0007669"/>
    <property type="project" value="UniProtKB-SubCell"/>
</dbReference>
<dbReference type="EMBL" id="CP028942">
    <property type="protein sequence ID" value="QKM64288.1"/>
    <property type="molecule type" value="Genomic_DNA"/>
</dbReference>
<dbReference type="Pfam" id="PF00669">
    <property type="entry name" value="Flagellin_N"/>
    <property type="match status" value="1"/>
</dbReference>
<evidence type="ECO:0000256" key="2">
    <source>
        <dbReference type="ARBA" id="ARBA00023143"/>
    </source>
</evidence>
<feature type="domain" description="Flagellin C-terminal" evidence="5">
    <location>
        <begin position="601"/>
        <end position="684"/>
    </location>
</feature>
<evidence type="ECO:0000256" key="1">
    <source>
        <dbReference type="ARBA" id="ARBA00005709"/>
    </source>
</evidence>
<evidence type="ECO:0000259" key="5">
    <source>
        <dbReference type="Pfam" id="PF00700"/>
    </source>
</evidence>
<evidence type="ECO:0000313" key="7">
    <source>
        <dbReference type="Proteomes" id="UP000503312"/>
    </source>
</evidence>
<dbReference type="PANTHER" id="PTHR42792:SF2">
    <property type="entry name" value="FLAGELLIN"/>
    <property type="match status" value="1"/>
</dbReference>
<organism evidence="6 7">
    <name type="scientific">Polynucleobacter tropicus</name>
    <dbReference type="NCBI Taxonomy" id="1743174"/>
    <lineage>
        <taxon>Bacteria</taxon>
        <taxon>Pseudomonadati</taxon>
        <taxon>Pseudomonadota</taxon>
        <taxon>Betaproteobacteria</taxon>
        <taxon>Burkholderiales</taxon>
        <taxon>Burkholderiaceae</taxon>
        <taxon>Polynucleobacter</taxon>
    </lineage>
</organism>
<proteinExistence type="inferred from homology"/>
<keyword evidence="2 3" id="KW-0975">Bacterial flagellum</keyword>
<comment type="subcellular location">
    <subcellularLocation>
        <location evidence="3">Secreted</location>
    </subcellularLocation>
    <subcellularLocation>
        <location evidence="3">Bacterial flagellum</location>
    </subcellularLocation>
</comment>
<dbReference type="InterPro" id="IPR001029">
    <property type="entry name" value="Flagellin_N"/>
</dbReference>
<evidence type="ECO:0000259" key="4">
    <source>
        <dbReference type="Pfam" id="PF00669"/>
    </source>
</evidence>
<reference evidence="6 7" key="1">
    <citation type="submission" date="2018-04" db="EMBL/GenBank/DDBJ databases">
        <title>Polynucleobacter sp. UH21B genome.</title>
        <authorList>
            <person name="Hahn M.W."/>
        </authorList>
    </citation>
    <scope>NUCLEOTIDE SEQUENCE [LARGE SCALE GENOMIC DNA]</scope>
    <source>
        <strain evidence="6 7">MWH-UH21B</strain>
    </source>
</reference>
<dbReference type="PRINTS" id="PR00207">
    <property type="entry name" value="FLAGELLIN"/>
</dbReference>
<sequence>MSTVINTNLASLFAQNSLSNAQNNLATSVQRLSSGLRINSAKDDAAGLAIAQNMQSQLNGTNQSIQNLSNATNLLQTADTSLSTIQDMLLRMKQLATQGYDGSLNATQMQDVVQQMSELNTEINQTAQRTQFNGISLIGSGSSVDRVTGGVYAGQYLSSISANLGPTDSTYKMGSGVVSFATAFGSSTYTPTGAYDAKFDIQLTNDDVVRQNPGAYTFTAVGNQLTMSYTGTDNVPQQQTITVENAPADANATKDHIQHLDFSKFGITLNLTTTAQMGGADVLGSDIALKLQGQKFQVTGQASKITSIDLSGSAANSYVLTTSSLGASTTPATVALTTAGVAPTGGTGGVAAVQTVTFTSLAAGESVTVNGLTMTAKTGLTAAQVAEQFSGYTAGTTAGSITKTQLGTWSGSAISGYSSAAYTANATTATFTQTAASLVSSAWTASQTKQNSVLNLAWTDSAQVNHSETVDLANYDFTRGTDTSINFKNAGINIKLHNFQTQSGANVAWQLAHLKDPLGSTNGHLNVVNPGASSLDFQSGPQSNSFITINTLNVYTGTSGQFSGDQIAMTEVGSKHDVLAGMNAQTSTADWQAAFKEASAAIDSAIDYISTQRSTFGSQINRLSYITTNLSAQSTNLQSSKSAIMDTNFASETATLTKGQIMQQAATAMLAQANQMPNVILSLLK</sequence>
<keyword evidence="7" id="KW-1185">Reference proteome</keyword>
<name>A0A6M9PY74_9BURK</name>
<dbReference type="Pfam" id="PF00700">
    <property type="entry name" value="Flagellin_C"/>
    <property type="match status" value="1"/>
</dbReference>
<dbReference type="SUPFAM" id="SSF64518">
    <property type="entry name" value="Phase 1 flagellin"/>
    <property type="match status" value="1"/>
</dbReference>